<accession>A0A3N1CXS2</accession>
<comment type="caution">
    <text evidence="1">The sequence shown here is derived from an EMBL/GenBank/DDBJ whole genome shotgun (WGS) entry which is preliminary data.</text>
</comment>
<name>A0A3N1CXS2_9ACTN</name>
<dbReference type="OrthoDB" id="3541988at2"/>
<evidence type="ECO:0000313" key="1">
    <source>
        <dbReference type="EMBL" id="ROO86090.1"/>
    </source>
</evidence>
<dbReference type="EMBL" id="RJKE01000001">
    <property type="protein sequence ID" value="ROO86090.1"/>
    <property type="molecule type" value="Genomic_DNA"/>
</dbReference>
<dbReference type="RefSeq" id="WP_123665524.1">
    <property type="nucleotide sequence ID" value="NZ_RJKE01000001.1"/>
</dbReference>
<dbReference type="Proteomes" id="UP000272400">
    <property type="component" value="Unassembled WGS sequence"/>
</dbReference>
<proteinExistence type="predicted"/>
<organism evidence="1 2">
    <name type="scientific">Actinocorallia herbida</name>
    <dbReference type="NCBI Taxonomy" id="58109"/>
    <lineage>
        <taxon>Bacteria</taxon>
        <taxon>Bacillati</taxon>
        <taxon>Actinomycetota</taxon>
        <taxon>Actinomycetes</taxon>
        <taxon>Streptosporangiales</taxon>
        <taxon>Thermomonosporaceae</taxon>
        <taxon>Actinocorallia</taxon>
    </lineage>
</organism>
<sequence length="67" mass="7084">MSAVNAICHGGPFHGALVRVDQDVGIVAVADPGGADGVEAGYRITRDRVWHPSSAVPFVVLTWAEER</sequence>
<reference evidence="1 2" key="1">
    <citation type="submission" date="2018-11" db="EMBL/GenBank/DDBJ databases">
        <title>Sequencing the genomes of 1000 actinobacteria strains.</title>
        <authorList>
            <person name="Klenk H.-P."/>
        </authorList>
    </citation>
    <scope>NUCLEOTIDE SEQUENCE [LARGE SCALE GENOMIC DNA]</scope>
    <source>
        <strain evidence="1 2">DSM 44254</strain>
    </source>
</reference>
<evidence type="ECO:0000313" key="2">
    <source>
        <dbReference type="Proteomes" id="UP000272400"/>
    </source>
</evidence>
<dbReference type="AlphaFoldDB" id="A0A3N1CXS2"/>
<gene>
    <name evidence="1" type="ORF">EDD29_3653</name>
</gene>
<keyword evidence="2" id="KW-1185">Reference proteome</keyword>
<protein>
    <submittedName>
        <fullName evidence="1">Uncharacterized protein</fullName>
    </submittedName>
</protein>